<proteinExistence type="predicted"/>
<dbReference type="AlphaFoldDB" id="K6E9P3"/>
<reference evidence="1 2" key="1">
    <citation type="journal article" date="2012" name="Front. Microbiol.">
        <title>Redundancy and modularity in membrane-associated dissimilatory nitrate reduction in Bacillus.</title>
        <authorList>
            <person name="Heylen K."/>
            <person name="Keltjens J."/>
        </authorList>
    </citation>
    <scope>NUCLEOTIDE SEQUENCE [LARGE SCALE GENOMIC DNA]</scope>
    <source>
        <strain evidence="2">LMG 21833T</strain>
    </source>
</reference>
<keyword evidence="2" id="KW-1185">Reference proteome</keyword>
<name>K6E9P3_9BACI</name>
<protein>
    <submittedName>
        <fullName evidence="1">Uncharacterized protein</fullName>
    </submittedName>
</protein>
<comment type="caution">
    <text evidence="1">The sequence shown here is derived from an EMBL/GenBank/DDBJ whole genome shotgun (WGS) entry which is preliminary data.</text>
</comment>
<dbReference type="Proteomes" id="UP000006316">
    <property type="component" value="Unassembled WGS sequence"/>
</dbReference>
<gene>
    <name evidence="1" type="ORF">BABA_06856</name>
</gene>
<dbReference type="STRING" id="1117379.BABA_06856"/>
<organism evidence="1 2">
    <name type="scientific">Neobacillus bataviensis LMG 21833</name>
    <dbReference type="NCBI Taxonomy" id="1117379"/>
    <lineage>
        <taxon>Bacteria</taxon>
        <taxon>Bacillati</taxon>
        <taxon>Bacillota</taxon>
        <taxon>Bacilli</taxon>
        <taxon>Bacillales</taxon>
        <taxon>Bacillaceae</taxon>
        <taxon>Neobacillus</taxon>
    </lineage>
</organism>
<evidence type="ECO:0000313" key="2">
    <source>
        <dbReference type="Proteomes" id="UP000006316"/>
    </source>
</evidence>
<evidence type="ECO:0000313" key="1">
    <source>
        <dbReference type="EMBL" id="EKN70076.1"/>
    </source>
</evidence>
<dbReference type="EMBL" id="AJLS01000043">
    <property type="protein sequence ID" value="EKN70076.1"/>
    <property type="molecule type" value="Genomic_DNA"/>
</dbReference>
<sequence length="113" mass="12481">MDLAAWVQVDFQAWADTQAWEVLAAWVDTQDMDGMAAGEEDTLVMDGMAAGVEVTRVMDGMAAGVEVTQGMVDMAAGEDTQAMEEWEDSRFMVDMATWVEYPPTFSRKQNSTL</sequence>
<accession>K6E9P3</accession>